<protein>
    <submittedName>
        <fullName evidence="2">Uncharacterized protein</fullName>
    </submittedName>
</protein>
<sequence>MRWRLAAATSLRVATYMEARHHPQQGALASKRQVKRERSHHISQSLQLTK</sequence>
<dbReference type="Proteomes" id="UP000243499">
    <property type="component" value="Chromosome 2"/>
</dbReference>
<dbReference type="Gramene" id="PVH64907">
    <property type="protein sequence ID" value="PVH64907"/>
    <property type="gene ID" value="PAHAL_2G381400"/>
</dbReference>
<gene>
    <name evidence="2" type="ORF">PAHAL_2G381400</name>
</gene>
<name>A0A2T8KRU0_9POAL</name>
<accession>A0A2T8KRU0</accession>
<dbReference type="EMBL" id="CM008047">
    <property type="protein sequence ID" value="PVH64907.1"/>
    <property type="molecule type" value="Genomic_DNA"/>
</dbReference>
<feature type="region of interest" description="Disordered" evidence="1">
    <location>
        <begin position="18"/>
        <end position="50"/>
    </location>
</feature>
<reference evidence="2" key="1">
    <citation type="submission" date="2018-04" db="EMBL/GenBank/DDBJ databases">
        <title>WGS assembly of Panicum hallii.</title>
        <authorList>
            <person name="Lovell J."/>
            <person name="Jenkins J."/>
            <person name="Lowry D."/>
            <person name="Mamidi S."/>
            <person name="Sreedasyam A."/>
            <person name="Weng X."/>
            <person name="Barry K."/>
            <person name="Bonette J."/>
            <person name="Campitelli B."/>
            <person name="Daum C."/>
            <person name="Gordon S."/>
            <person name="Gould B."/>
            <person name="Lipzen A."/>
            <person name="Macqueen A."/>
            <person name="Palacio-Mejia J."/>
            <person name="Plott C."/>
            <person name="Shakirov E."/>
            <person name="Shu S."/>
            <person name="Yoshinaga Y."/>
            <person name="Zane M."/>
            <person name="Rokhsar D."/>
            <person name="Grimwood J."/>
            <person name="Schmutz J."/>
            <person name="Juenger T."/>
        </authorList>
    </citation>
    <scope>NUCLEOTIDE SEQUENCE [LARGE SCALE GENOMIC DNA]</scope>
    <source>
        <strain evidence="2">FIL2</strain>
    </source>
</reference>
<organism evidence="2">
    <name type="scientific">Panicum hallii</name>
    <dbReference type="NCBI Taxonomy" id="206008"/>
    <lineage>
        <taxon>Eukaryota</taxon>
        <taxon>Viridiplantae</taxon>
        <taxon>Streptophyta</taxon>
        <taxon>Embryophyta</taxon>
        <taxon>Tracheophyta</taxon>
        <taxon>Spermatophyta</taxon>
        <taxon>Magnoliopsida</taxon>
        <taxon>Liliopsida</taxon>
        <taxon>Poales</taxon>
        <taxon>Poaceae</taxon>
        <taxon>PACMAD clade</taxon>
        <taxon>Panicoideae</taxon>
        <taxon>Panicodae</taxon>
        <taxon>Paniceae</taxon>
        <taxon>Panicinae</taxon>
        <taxon>Panicum</taxon>
        <taxon>Panicum sect. Panicum</taxon>
    </lineage>
</organism>
<evidence type="ECO:0000313" key="2">
    <source>
        <dbReference type="EMBL" id="PVH64907.1"/>
    </source>
</evidence>
<proteinExistence type="predicted"/>
<dbReference type="AlphaFoldDB" id="A0A2T8KRU0"/>
<feature type="compositionally biased region" description="Basic residues" evidence="1">
    <location>
        <begin position="32"/>
        <end position="41"/>
    </location>
</feature>
<evidence type="ECO:0000256" key="1">
    <source>
        <dbReference type="SAM" id="MobiDB-lite"/>
    </source>
</evidence>